<evidence type="ECO:0000256" key="8">
    <source>
        <dbReference type="ARBA" id="ARBA00022840"/>
    </source>
</evidence>
<name>A0A1Q2SKC4_9GAMM</name>
<organism evidence="11 12">
    <name type="scientific">Candidatus Nitrosoglobus terrae</name>
    <dbReference type="NCBI Taxonomy" id="1630141"/>
    <lineage>
        <taxon>Bacteria</taxon>
        <taxon>Pseudomonadati</taxon>
        <taxon>Pseudomonadota</taxon>
        <taxon>Gammaproteobacteria</taxon>
        <taxon>Chromatiales</taxon>
        <taxon>Chromatiaceae</taxon>
        <taxon>Candidatus Nitrosoglobus</taxon>
    </lineage>
</organism>
<reference evidence="11 12" key="1">
    <citation type="journal article" date="2017" name="ISME J.">
        <title>An acid-tolerant ammonia-oxidizing ?-proteobacterium from soil.</title>
        <authorList>
            <person name="Hayatsu M."/>
            <person name="Tago K."/>
            <person name="Uchiyama I."/>
            <person name="Toyoda A."/>
            <person name="Wang Y."/>
            <person name="Shimomura Y."/>
            <person name="Okubo T."/>
            <person name="Kurisu F."/>
            <person name="Hirono Y."/>
            <person name="Nonaka K."/>
            <person name="Akiyama H."/>
            <person name="Itoh T."/>
            <person name="Takami H."/>
        </authorList>
    </citation>
    <scope>NUCLEOTIDE SEQUENCE [LARGE SCALE GENOMIC DNA]</scope>
    <source>
        <strain evidence="11 12">TAO100</strain>
    </source>
</reference>
<dbReference type="RefSeq" id="WP_096526218.1">
    <property type="nucleotide sequence ID" value="NZ_AP014836.1"/>
</dbReference>
<dbReference type="InterPro" id="IPR003442">
    <property type="entry name" value="T6A_TsaE"/>
</dbReference>
<evidence type="ECO:0000313" key="11">
    <source>
        <dbReference type="EMBL" id="BAW79570.1"/>
    </source>
</evidence>
<comment type="similarity">
    <text evidence="2">Belongs to the TsaE family.</text>
</comment>
<sequence length="154" mass="17210">MHKIILANEGATLNLGTHLAQASQENTIIFLTGTLGAGKTTLVRGFLRAFGHQGVVKSPTYTLVETYIFNQKQLYHFDFYRLAAPQELEFIGLQDYFTSDSICLVEWPEHGESLLPPPDLYISLEYAVNNSRSACLQANTKKGETLLQSILESR</sequence>
<keyword evidence="6" id="KW-0479">Metal-binding</keyword>
<keyword evidence="8" id="KW-0067">ATP-binding</keyword>
<dbReference type="PANTHER" id="PTHR33540:SF2">
    <property type="entry name" value="TRNA THREONYLCARBAMOYLADENOSINE BIOSYNTHESIS PROTEIN TSAE"/>
    <property type="match status" value="1"/>
</dbReference>
<evidence type="ECO:0000256" key="2">
    <source>
        <dbReference type="ARBA" id="ARBA00007599"/>
    </source>
</evidence>
<accession>A0A1Q2SKC4</accession>
<evidence type="ECO:0000256" key="1">
    <source>
        <dbReference type="ARBA" id="ARBA00004496"/>
    </source>
</evidence>
<dbReference type="Pfam" id="PF02367">
    <property type="entry name" value="TsaE"/>
    <property type="match status" value="1"/>
</dbReference>
<evidence type="ECO:0000256" key="9">
    <source>
        <dbReference type="ARBA" id="ARBA00022842"/>
    </source>
</evidence>
<evidence type="ECO:0000256" key="5">
    <source>
        <dbReference type="ARBA" id="ARBA00022694"/>
    </source>
</evidence>
<proteinExistence type="inferred from homology"/>
<evidence type="ECO:0000256" key="3">
    <source>
        <dbReference type="ARBA" id="ARBA00019010"/>
    </source>
</evidence>
<dbReference type="AlphaFoldDB" id="A0A1Q2SKC4"/>
<evidence type="ECO:0000256" key="6">
    <source>
        <dbReference type="ARBA" id="ARBA00022723"/>
    </source>
</evidence>
<protein>
    <recommendedName>
        <fullName evidence="3">tRNA threonylcarbamoyladenosine biosynthesis protein TsaE</fullName>
    </recommendedName>
    <alternativeName>
        <fullName evidence="10">t(6)A37 threonylcarbamoyladenosine biosynthesis protein TsaE</fullName>
    </alternativeName>
</protein>
<gene>
    <name evidence="11" type="ORF">TAO_0200</name>
</gene>
<dbReference type="Gene3D" id="3.40.50.300">
    <property type="entry name" value="P-loop containing nucleotide triphosphate hydrolases"/>
    <property type="match status" value="1"/>
</dbReference>
<keyword evidence="4" id="KW-0963">Cytoplasm</keyword>
<dbReference type="OrthoDB" id="9800307at2"/>
<dbReference type="PANTHER" id="PTHR33540">
    <property type="entry name" value="TRNA THREONYLCARBAMOYLADENOSINE BIOSYNTHESIS PROTEIN TSAE"/>
    <property type="match status" value="1"/>
</dbReference>
<comment type="subcellular location">
    <subcellularLocation>
        <location evidence="1">Cytoplasm</location>
    </subcellularLocation>
</comment>
<dbReference type="GO" id="GO:0046872">
    <property type="term" value="F:metal ion binding"/>
    <property type="evidence" value="ECO:0007669"/>
    <property type="project" value="UniProtKB-KW"/>
</dbReference>
<keyword evidence="12" id="KW-1185">Reference proteome</keyword>
<dbReference type="GO" id="GO:0002949">
    <property type="term" value="P:tRNA threonylcarbamoyladenosine modification"/>
    <property type="evidence" value="ECO:0007669"/>
    <property type="project" value="InterPro"/>
</dbReference>
<dbReference type="Proteomes" id="UP000243679">
    <property type="component" value="Chromosome"/>
</dbReference>
<dbReference type="SUPFAM" id="SSF52540">
    <property type="entry name" value="P-loop containing nucleoside triphosphate hydrolases"/>
    <property type="match status" value="1"/>
</dbReference>
<evidence type="ECO:0000256" key="7">
    <source>
        <dbReference type="ARBA" id="ARBA00022741"/>
    </source>
</evidence>
<dbReference type="NCBIfam" id="TIGR00150">
    <property type="entry name" value="T6A_YjeE"/>
    <property type="match status" value="1"/>
</dbReference>
<dbReference type="GO" id="GO:0005524">
    <property type="term" value="F:ATP binding"/>
    <property type="evidence" value="ECO:0007669"/>
    <property type="project" value="UniProtKB-KW"/>
</dbReference>
<evidence type="ECO:0000313" key="12">
    <source>
        <dbReference type="Proteomes" id="UP000243679"/>
    </source>
</evidence>
<evidence type="ECO:0000256" key="4">
    <source>
        <dbReference type="ARBA" id="ARBA00022490"/>
    </source>
</evidence>
<dbReference type="GO" id="GO:0005737">
    <property type="term" value="C:cytoplasm"/>
    <property type="evidence" value="ECO:0007669"/>
    <property type="project" value="UniProtKB-SubCell"/>
</dbReference>
<dbReference type="EMBL" id="AP014836">
    <property type="protein sequence ID" value="BAW79570.1"/>
    <property type="molecule type" value="Genomic_DNA"/>
</dbReference>
<keyword evidence="9" id="KW-0460">Magnesium</keyword>
<evidence type="ECO:0000256" key="10">
    <source>
        <dbReference type="ARBA" id="ARBA00032441"/>
    </source>
</evidence>
<keyword evidence="5" id="KW-0819">tRNA processing</keyword>
<dbReference type="KEGG" id="ntt:TAO_0200"/>
<keyword evidence="7" id="KW-0547">Nucleotide-binding</keyword>
<dbReference type="InterPro" id="IPR027417">
    <property type="entry name" value="P-loop_NTPase"/>
</dbReference>